<evidence type="ECO:0000256" key="3">
    <source>
        <dbReference type="ARBA" id="ARBA00022692"/>
    </source>
</evidence>
<dbReference type="PANTHER" id="PTHR42770">
    <property type="entry name" value="AMINO ACID TRANSPORTER-RELATED"/>
    <property type="match status" value="1"/>
</dbReference>
<comment type="caution">
    <text evidence="8">The sequence shown here is derived from an EMBL/GenBank/DDBJ whole genome shotgun (WGS) entry which is preliminary data.</text>
</comment>
<dbReference type="GO" id="GO:0022857">
    <property type="term" value="F:transmembrane transporter activity"/>
    <property type="evidence" value="ECO:0007669"/>
    <property type="project" value="InterPro"/>
</dbReference>
<dbReference type="AlphaFoldDB" id="A0AAV2YQ87"/>
<evidence type="ECO:0000256" key="4">
    <source>
        <dbReference type="ARBA" id="ARBA00022989"/>
    </source>
</evidence>
<feature type="region of interest" description="Disordered" evidence="6">
    <location>
        <begin position="455"/>
        <end position="475"/>
    </location>
</feature>
<keyword evidence="2" id="KW-1003">Cell membrane</keyword>
<evidence type="ECO:0008006" key="10">
    <source>
        <dbReference type="Google" id="ProtNLM"/>
    </source>
</evidence>
<evidence type="ECO:0000313" key="9">
    <source>
        <dbReference type="Proteomes" id="UP001146120"/>
    </source>
</evidence>
<keyword evidence="4 7" id="KW-1133">Transmembrane helix</keyword>
<dbReference type="Proteomes" id="UP001146120">
    <property type="component" value="Unassembled WGS sequence"/>
</dbReference>
<dbReference type="GO" id="GO:0005886">
    <property type="term" value="C:plasma membrane"/>
    <property type="evidence" value="ECO:0007669"/>
    <property type="project" value="UniProtKB-SubCell"/>
</dbReference>
<feature type="transmembrane region" description="Helical" evidence="7">
    <location>
        <begin position="427"/>
        <end position="449"/>
    </location>
</feature>
<feature type="transmembrane region" description="Helical" evidence="7">
    <location>
        <begin position="397"/>
        <end position="421"/>
    </location>
</feature>
<comment type="subcellular location">
    <subcellularLocation>
        <location evidence="1">Cell membrane</location>
        <topology evidence="1">Multi-pass membrane protein</topology>
    </subcellularLocation>
</comment>
<dbReference type="Gene3D" id="1.20.1740.10">
    <property type="entry name" value="Amino acid/polyamine transporter I"/>
    <property type="match status" value="1"/>
</dbReference>
<accession>A0AAV2YQ87</accession>
<keyword evidence="5 7" id="KW-0472">Membrane</keyword>
<organism evidence="8 9">
    <name type="scientific">Lagenidium giganteum</name>
    <dbReference type="NCBI Taxonomy" id="4803"/>
    <lineage>
        <taxon>Eukaryota</taxon>
        <taxon>Sar</taxon>
        <taxon>Stramenopiles</taxon>
        <taxon>Oomycota</taxon>
        <taxon>Peronosporomycetes</taxon>
        <taxon>Pythiales</taxon>
        <taxon>Pythiaceae</taxon>
    </lineage>
</organism>
<reference evidence="8" key="2">
    <citation type="journal article" date="2023" name="Microbiol Resour">
        <title>Decontamination and Annotation of the Draft Genome Sequence of the Oomycete Lagenidium giganteum ARSEF 373.</title>
        <authorList>
            <person name="Morgan W.R."/>
            <person name="Tartar A."/>
        </authorList>
    </citation>
    <scope>NUCLEOTIDE SEQUENCE</scope>
    <source>
        <strain evidence="8">ARSEF 373</strain>
    </source>
</reference>
<evidence type="ECO:0000256" key="7">
    <source>
        <dbReference type="SAM" id="Phobius"/>
    </source>
</evidence>
<proteinExistence type="predicted"/>
<keyword evidence="3 7" id="KW-0812">Transmembrane</keyword>
<dbReference type="InterPro" id="IPR050367">
    <property type="entry name" value="APC_superfamily"/>
</dbReference>
<reference evidence="8" key="1">
    <citation type="submission" date="2022-11" db="EMBL/GenBank/DDBJ databases">
        <authorList>
            <person name="Morgan W.R."/>
            <person name="Tartar A."/>
        </authorList>
    </citation>
    <scope>NUCLEOTIDE SEQUENCE</scope>
    <source>
        <strain evidence="8">ARSEF 373</strain>
    </source>
</reference>
<feature type="transmembrane region" description="Helical" evidence="7">
    <location>
        <begin position="93"/>
        <end position="118"/>
    </location>
</feature>
<dbReference type="PIRSF" id="PIRSF006060">
    <property type="entry name" value="AA_transporter"/>
    <property type="match status" value="1"/>
</dbReference>
<feature type="transmembrane region" description="Helical" evidence="7">
    <location>
        <begin position="283"/>
        <end position="307"/>
    </location>
</feature>
<dbReference type="PANTHER" id="PTHR42770:SF7">
    <property type="entry name" value="MEMBRANE PROTEIN"/>
    <property type="match status" value="1"/>
</dbReference>
<dbReference type="EMBL" id="DAKRPA010000183">
    <property type="protein sequence ID" value="DAZ95936.1"/>
    <property type="molecule type" value="Genomic_DNA"/>
</dbReference>
<dbReference type="InterPro" id="IPR002293">
    <property type="entry name" value="AA/rel_permease1"/>
</dbReference>
<feature type="transmembrane region" description="Helical" evidence="7">
    <location>
        <begin position="230"/>
        <end position="253"/>
    </location>
</feature>
<evidence type="ECO:0000256" key="1">
    <source>
        <dbReference type="ARBA" id="ARBA00004651"/>
    </source>
</evidence>
<feature type="transmembrane region" description="Helical" evidence="7">
    <location>
        <begin position="328"/>
        <end position="348"/>
    </location>
</feature>
<feature type="transmembrane region" description="Helical" evidence="7">
    <location>
        <begin position="360"/>
        <end position="385"/>
    </location>
</feature>
<evidence type="ECO:0000256" key="6">
    <source>
        <dbReference type="SAM" id="MobiDB-lite"/>
    </source>
</evidence>
<protein>
    <recommendedName>
        <fullName evidence="10">Amino acid transporter</fullName>
    </recommendedName>
</protein>
<sequence length="475" mass="51239">MRASLRSSLQSPQPYAKVPHLWALGVGSVIGAEYFGWQSGLVAGFDGLLIICAVVTVLFVLLAFSIAELSAMLPSGGGSYVFSLHGIGNSAAFFAGLAEAVKIVAACAVGVVAIGSYLNQMLGWSDSMGPLWWIAIFVLFVGLNASGVETTFRIQLVTTILSVALLVVFYVGATTKIDYHQWVVEQDWRFPGGMDGIIRGFSSSVWFYLGIEELPLAVEETIDPTKNMPIGLISAMATLVVITFCTVIFNSAISPGAREMAQSMSPLLDGYKSVFGDNQVTAVFTWLLVVGMVTSFHSFVFYMGRLLEAIARDGFMPRFLTTLHPTRRTPYVALVTGATIGLALVFGLHFTIGDERLGPVLINLACFGALVSYGFQLTAFIRLRIREPDRKRPYRSPFGVTGAVVSLALCAFVLFSIFYNGISSSDFIASVIAGVAIFVLGGVYFFVVVRPTLSDSEPTSTKQYRESATPTKSVV</sequence>
<feature type="transmembrane region" description="Helical" evidence="7">
    <location>
        <begin position="20"/>
        <end position="37"/>
    </location>
</feature>
<keyword evidence="9" id="KW-1185">Reference proteome</keyword>
<dbReference type="Pfam" id="PF13520">
    <property type="entry name" value="AA_permease_2"/>
    <property type="match status" value="1"/>
</dbReference>
<evidence type="ECO:0000256" key="2">
    <source>
        <dbReference type="ARBA" id="ARBA00022475"/>
    </source>
</evidence>
<feature type="transmembrane region" description="Helical" evidence="7">
    <location>
        <begin position="49"/>
        <end position="73"/>
    </location>
</feature>
<feature type="transmembrane region" description="Helical" evidence="7">
    <location>
        <begin position="130"/>
        <end position="148"/>
    </location>
</feature>
<feature type="transmembrane region" description="Helical" evidence="7">
    <location>
        <begin position="154"/>
        <end position="173"/>
    </location>
</feature>
<gene>
    <name evidence="8" type="ORF">N0F65_009098</name>
</gene>
<evidence type="ECO:0000313" key="8">
    <source>
        <dbReference type="EMBL" id="DAZ95936.1"/>
    </source>
</evidence>
<evidence type="ECO:0000256" key="5">
    <source>
        <dbReference type="ARBA" id="ARBA00023136"/>
    </source>
</evidence>
<name>A0AAV2YQ87_9STRA</name>